<proteinExistence type="predicted"/>
<evidence type="ECO:0000313" key="1">
    <source>
        <dbReference type="EMBL" id="WCT72214.1"/>
    </source>
</evidence>
<gene>
    <name evidence="1" type="ORF">PQ455_11225</name>
</gene>
<reference evidence="1 2" key="1">
    <citation type="submission" date="2023-02" db="EMBL/GenBank/DDBJ databases">
        <title>Genome sequence of Sphingomonas naphthae.</title>
        <authorList>
            <person name="Kim S."/>
            <person name="Heo J."/>
            <person name="Kwon S.-W."/>
        </authorList>
    </citation>
    <scope>NUCLEOTIDE SEQUENCE [LARGE SCALE GENOMIC DNA]</scope>
    <source>
        <strain evidence="1 2">KACC 18716</strain>
    </source>
</reference>
<sequence>MRDDGGDTANRRRLIASIHDVCPAYADQTERLADILTETMGTARFAMLVVPHHWAGASLDADPVLRSRLRQWADQGVEMFLHGFTHRDDTRHAPGLAAWKARAMTAREGEFLGLDQIDAEHRMRDGLDMVEQAIGRPVAGFVAPAWLYSAGTREAMRRVRFRITEDHLRVWDPVGGATLARGPVVTWASRSRMRTASSLGVAALARATFGPLPTVRVAVHPGDVAKPEIVASIRRTLGHFAARRAPSRYADLRPAVAPDRRIVTA</sequence>
<organism evidence="1 2">
    <name type="scientific">Sphingomonas naphthae</name>
    <dbReference type="NCBI Taxonomy" id="1813468"/>
    <lineage>
        <taxon>Bacteria</taxon>
        <taxon>Pseudomonadati</taxon>
        <taxon>Pseudomonadota</taxon>
        <taxon>Alphaproteobacteria</taxon>
        <taxon>Sphingomonadales</taxon>
        <taxon>Sphingomonadaceae</taxon>
        <taxon>Sphingomonas</taxon>
    </lineage>
</organism>
<protein>
    <submittedName>
        <fullName evidence="1">Polysaccharide deacetylase family protein</fullName>
    </submittedName>
</protein>
<dbReference type="SUPFAM" id="SSF88713">
    <property type="entry name" value="Glycoside hydrolase/deacetylase"/>
    <property type="match status" value="1"/>
</dbReference>
<evidence type="ECO:0000313" key="2">
    <source>
        <dbReference type="Proteomes" id="UP001220395"/>
    </source>
</evidence>
<dbReference type="Pfam" id="PF10096">
    <property type="entry name" value="DUF2334"/>
    <property type="match status" value="1"/>
</dbReference>
<dbReference type="RefSeq" id="WP_273686168.1">
    <property type="nucleotide sequence ID" value="NZ_CP117411.1"/>
</dbReference>
<dbReference type="CDD" id="cd11374">
    <property type="entry name" value="CE4_u10"/>
    <property type="match status" value="1"/>
</dbReference>
<dbReference type="Proteomes" id="UP001220395">
    <property type="component" value="Chromosome"/>
</dbReference>
<name>A0ABY7TGE2_9SPHN</name>
<keyword evidence="2" id="KW-1185">Reference proteome</keyword>
<dbReference type="Gene3D" id="3.20.20.370">
    <property type="entry name" value="Glycoside hydrolase/deacetylase"/>
    <property type="match status" value="1"/>
</dbReference>
<dbReference type="InterPro" id="IPR018763">
    <property type="entry name" value="DUF2334"/>
</dbReference>
<dbReference type="EMBL" id="CP117411">
    <property type="protein sequence ID" value="WCT72214.1"/>
    <property type="molecule type" value="Genomic_DNA"/>
</dbReference>
<accession>A0ABY7TGE2</accession>
<dbReference type="InterPro" id="IPR011330">
    <property type="entry name" value="Glyco_hydro/deAcase_b/a-brl"/>
</dbReference>